<sequence>MVNLKPFVCILLLYATERPTALRNLPTYGIALHPQASRSPAYSAKHESKDTKGEDGQHTQEDQRGVALYYRVYSISPHTYVTGHFSFLEAPLLLFEAPVDVKRHETTPT</sequence>
<evidence type="ECO:0000313" key="2">
    <source>
        <dbReference type="EMBL" id="KZP03332.1"/>
    </source>
</evidence>
<feature type="region of interest" description="Disordered" evidence="1">
    <location>
        <begin position="36"/>
        <end position="62"/>
    </location>
</feature>
<organism evidence="2 3">
    <name type="scientific">Athelia psychrophila</name>
    <dbReference type="NCBI Taxonomy" id="1759441"/>
    <lineage>
        <taxon>Eukaryota</taxon>
        <taxon>Fungi</taxon>
        <taxon>Dikarya</taxon>
        <taxon>Basidiomycota</taxon>
        <taxon>Agaricomycotina</taxon>
        <taxon>Agaricomycetes</taxon>
        <taxon>Agaricomycetidae</taxon>
        <taxon>Atheliales</taxon>
        <taxon>Atheliaceae</taxon>
        <taxon>Athelia</taxon>
    </lineage>
</organism>
<proteinExistence type="predicted"/>
<protein>
    <submittedName>
        <fullName evidence="2">Uncharacterized protein</fullName>
    </submittedName>
</protein>
<gene>
    <name evidence="2" type="ORF">FIBSPDRAFT_969093</name>
</gene>
<evidence type="ECO:0000256" key="1">
    <source>
        <dbReference type="SAM" id="MobiDB-lite"/>
    </source>
</evidence>
<dbReference type="EMBL" id="KV418097">
    <property type="protein sequence ID" value="KZP03332.1"/>
    <property type="molecule type" value="Genomic_DNA"/>
</dbReference>
<dbReference type="AlphaFoldDB" id="A0A167TVQ4"/>
<keyword evidence="3" id="KW-1185">Reference proteome</keyword>
<evidence type="ECO:0000313" key="3">
    <source>
        <dbReference type="Proteomes" id="UP000076532"/>
    </source>
</evidence>
<reference evidence="2 3" key="1">
    <citation type="journal article" date="2016" name="Mol. Biol. Evol.">
        <title>Comparative Genomics of Early-Diverging Mushroom-Forming Fungi Provides Insights into the Origins of Lignocellulose Decay Capabilities.</title>
        <authorList>
            <person name="Nagy L.G."/>
            <person name="Riley R."/>
            <person name="Tritt A."/>
            <person name="Adam C."/>
            <person name="Daum C."/>
            <person name="Floudas D."/>
            <person name="Sun H."/>
            <person name="Yadav J.S."/>
            <person name="Pangilinan J."/>
            <person name="Larsson K.H."/>
            <person name="Matsuura K."/>
            <person name="Barry K."/>
            <person name="Labutti K."/>
            <person name="Kuo R."/>
            <person name="Ohm R.A."/>
            <person name="Bhattacharya S.S."/>
            <person name="Shirouzu T."/>
            <person name="Yoshinaga Y."/>
            <person name="Martin F.M."/>
            <person name="Grigoriev I.V."/>
            <person name="Hibbett D.S."/>
        </authorList>
    </citation>
    <scope>NUCLEOTIDE SEQUENCE [LARGE SCALE GENOMIC DNA]</scope>
    <source>
        <strain evidence="2 3">CBS 109695</strain>
    </source>
</reference>
<accession>A0A167TVQ4</accession>
<dbReference type="Proteomes" id="UP000076532">
    <property type="component" value="Unassembled WGS sequence"/>
</dbReference>
<feature type="compositionally biased region" description="Basic and acidic residues" evidence="1">
    <location>
        <begin position="44"/>
        <end position="62"/>
    </location>
</feature>
<name>A0A167TVQ4_9AGAM</name>